<dbReference type="SUPFAM" id="SSF51735">
    <property type="entry name" value="NAD(P)-binding Rossmann-fold domains"/>
    <property type="match status" value="1"/>
</dbReference>
<feature type="domain" description="NAD(P)-binding" evidence="1">
    <location>
        <begin position="3"/>
        <end position="119"/>
    </location>
</feature>
<dbReference type="PANTHER" id="PTHR14097">
    <property type="entry name" value="OXIDOREDUCTASE HTATIP2"/>
    <property type="match status" value="1"/>
</dbReference>
<dbReference type="PANTHER" id="PTHR14097:SF7">
    <property type="entry name" value="OXIDOREDUCTASE HTATIP2"/>
    <property type="match status" value="1"/>
</dbReference>
<sequence>MLGASGAVGSEALKSLLDHKDLHQLTLLGRTPISGINKDYVFQHQINVSDPDSYKEFLPGHTIAICTLGVGEPSKVSKEEFIKIDKQAVLEFAKACKNSGVRHFELLASVGISSKSSSFYLRAKGELVDELKALKFERLSIFQPSMILTPTNRYGISQAIVLKVFPLLKPFLMGSLRKYRGIPVSVLGQSMAKNVFIAGKNYETFHWDQFYSIIEKSNKP</sequence>
<evidence type="ECO:0000313" key="2">
    <source>
        <dbReference type="EMBL" id="AEL24214.1"/>
    </source>
</evidence>
<dbReference type="eggNOG" id="COG0702">
    <property type="taxonomic scope" value="Bacteria"/>
</dbReference>
<name>G0IVL8_CYCMS</name>
<dbReference type="EMBL" id="CP002955">
    <property type="protein sequence ID" value="AEL24214.1"/>
    <property type="molecule type" value="Genomic_DNA"/>
</dbReference>
<protein>
    <recommendedName>
        <fullName evidence="1">NAD(P)-binding domain-containing protein</fullName>
    </recommendedName>
</protein>
<reference evidence="3" key="1">
    <citation type="submission" date="2011-07" db="EMBL/GenBank/DDBJ databases">
        <title>The complete genome of Cyclobacterium marinum DSM 745.</title>
        <authorList>
            <person name="Lucas S."/>
            <person name="Han J."/>
            <person name="Lapidus A."/>
            <person name="Bruce D."/>
            <person name="Goodwin L."/>
            <person name="Pitluck S."/>
            <person name="Peters L."/>
            <person name="Kyrpides N."/>
            <person name="Mavromatis K."/>
            <person name="Ivanova N."/>
            <person name="Ovchinnikova G."/>
            <person name="Chertkov O."/>
            <person name="Detter J.C."/>
            <person name="Tapia R."/>
            <person name="Han C."/>
            <person name="Land M."/>
            <person name="Hauser L."/>
            <person name="Markowitz V."/>
            <person name="Cheng J.-F."/>
            <person name="Hugenholtz P."/>
            <person name="Woyke T."/>
            <person name="Wu D."/>
            <person name="Tindall B."/>
            <person name="Schuetze A."/>
            <person name="Brambilla E."/>
            <person name="Klenk H.-P."/>
            <person name="Eisen J.A."/>
        </authorList>
    </citation>
    <scope>NUCLEOTIDE SEQUENCE [LARGE SCALE GENOMIC DNA]</scope>
    <source>
        <strain evidence="3">ATCC 25205 / DSM 745 / LMG 13164 / NCIMB 1802</strain>
    </source>
</reference>
<dbReference type="KEGG" id="cmr:Cycma_0435"/>
<dbReference type="Gene3D" id="3.40.50.720">
    <property type="entry name" value="NAD(P)-binding Rossmann-like Domain"/>
    <property type="match status" value="1"/>
</dbReference>
<dbReference type="InterPro" id="IPR016040">
    <property type="entry name" value="NAD(P)-bd_dom"/>
</dbReference>
<dbReference type="HOGENOM" id="CLU_071330_2_0_10"/>
<gene>
    <name evidence="2" type="ordered locus">Cycma_0435</name>
</gene>
<dbReference type="Proteomes" id="UP000001635">
    <property type="component" value="Chromosome"/>
</dbReference>
<dbReference type="InterPro" id="IPR036291">
    <property type="entry name" value="NAD(P)-bd_dom_sf"/>
</dbReference>
<dbReference type="AlphaFoldDB" id="G0IVL8"/>
<organism evidence="2 3">
    <name type="scientific">Cyclobacterium marinum (strain ATCC 25205 / DSM 745 / LMG 13164 / NCIMB 1802)</name>
    <name type="common">Flectobacillus marinus</name>
    <dbReference type="NCBI Taxonomy" id="880070"/>
    <lineage>
        <taxon>Bacteria</taxon>
        <taxon>Pseudomonadati</taxon>
        <taxon>Bacteroidota</taxon>
        <taxon>Cytophagia</taxon>
        <taxon>Cytophagales</taxon>
        <taxon>Cyclobacteriaceae</taxon>
        <taxon>Cyclobacterium</taxon>
    </lineage>
</organism>
<accession>G0IVL8</accession>
<evidence type="ECO:0000259" key="1">
    <source>
        <dbReference type="Pfam" id="PF13460"/>
    </source>
</evidence>
<evidence type="ECO:0000313" key="3">
    <source>
        <dbReference type="Proteomes" id="UP000001635"/>
    </source>
</evidence>
<proteinExistence type="predicted"/>
<keyword evidence="3" id="KW-1185">Reference proteome</keyword>
<dbReference type="STRING" id="880070.Cycma_0435"/>
<dbReference type="Pfam" id="PF13460">
    <property type="entry name" value="NAD_binding_10"/>
    <property type="match status" value="1"/>
</dbReference>